<keyword evidence="1" id="KW-0732">Signal</keyword>
<dbReference type="Proteomes" id="UP000445309">
    <property type="component" value="Unassembled WGS sequence"/>
</dbReference>
<evidence type="ECO:0008006" key="4">
    <source>
        <dbReference type="Google" id="ProtNLM"/>
    </source>
</evidence>
<dbReference type="Gene3D" id="2.130.10.10">
    <property type="entry name" value="YVTN repeat-like/Quinoprotein amine dehydrogenase"/>
    <property type="match status" value="1"/>
</dbReference>
<proteinExistence type="predicted"/>
<dbReference type="InterPro" id="IPR015943">
    <property type="entry name" value="WD40/YVTN_repeat-like_dom_sf"/>
</dbReference>
<keyword evidence="3" id="KW-1185">Reference proteome</keyword>
<evidence type="ECO:0000256" key="1">
    <source>
        <dbReference type="SAM" id="SignalP"/>
    </source>
</evidence>
<dbReference type="EMBL" id="CACVBY010000010">
    <property type="protein sequence ID" value="CAA7386481.1"/>
    <property type="molecule type" value="Genomic_DNA"/>
</dbReference>
<feature type="signal peptide" evidence="1">
    <location>
        <begin position="1"/>
        <end position="23"/>
    </location>
</feature>
<dbReference type="RefSeq" id="WP_162072135.1">
    <property type="nucleotide sequence ID" value="NZ_CACVBY010000010.1"/>
</dbReference>
<gene>
    <name evidence="2" type="ORF">CHRY9393_00776</name>
</gene>
<dbReference type="PROSITE" id="PS51257">
    <property type="entry name" value="PROKAR_LIPOPROTEIN"/>
    <property type="match status" value="1"/>
</dbReference>
<dbReference type="SUPFAM" id="SSF101898">
    <property type="entry name" value="NHL repeat"/>
    <property type="match status" value="1"/>
</dbReference>
<name>A0A6N4XP85_9FLAO</name>
<organism evidence="2 3">
    <name type="scientific">Chryseobacterium fistulae</name>
    <dbReference type="NCBI Taxonomy" id="2675058"/>
    <lineage>
        <taxon>Bacteria</taxon>
        <taxon>Pseudomonadati</taxon>
        <taxon>Bacteroidota</taxon>
        <taxon>Flavobacteriia</taxon>
        <taxon>Flavobacteriales</taxon>
        <taxon>Weeksellaceae</taxon>
        <taxon>Chryseobacterium group</taxon>
        <taxon>Chryseobacterium</taxon>
    </lineage>
</organism>
<accession>A0A6N4XP85</accession>
<dbReference type="AlphaFoldDB" id="A0A6N4XP85"/>
<protein>
    <recommendedName>
        <fullName evidence="4">LVIVD repeat-containing protein</fullName>
    </recommendedName>
</protein>
<evidence type="ECO:0000313" key="2">
    <source>
        <dbReference type="EMBL" id="CAA7386481.1"/>
    </source>
</evidence>
<reference evidence="2 3" key="1">
    <citation type="submission" date="2020-01" db="EMBL/GenBank/DDBJ databases">
        <authorList>
            <person name="Rodrigo-Torres L."/>
            <person name="Arahal R. D."/>
            <person name="Lucena T."/>
        </authorList>
    </citation>
    <scope>NUCLEOTIDE SEQUENCE [LARGE SCALE GENOMIC DNA]</scope>
    <source>
        <strain evidence="2 3">CECT 9393</strain>
    </source>
</reference>
<evidence type="ECO:0000313" key="3">
    <source>
        <dbReference type="Proteomes" id="UP000445309"/>
    </source>
</evidence>
<feature type="chain" id="PRO_5027123713" description="LVIVD repeat-containing protein" evidence="1">
    <location>
        <begin position="24"/>
        <end position="559"/>
    </location>
</feature>
<sequence>MRKLVSSLALAVFSVLTVVSCRSDNDSESPNEQDKGIILNSDAKALSMRISYNNSGVLDMVPGSTVKNTNAGDFPLVLVAEVAPPVYNGKTLRATHVALEGNYAYVSYNTEGETYLGAVEVLDVTNPNAPQLVMQAILPNTDVSSVRYDSGKLYIAGAHNVDDSGAPTPAFVGSMTLSGGMLSNSLQETVLTGKVGTDVTSSSSKYYAVTGATGVLAQLNKTSQQVEMSIPINDLRALGYNNNKIVVLSGTEGVKIYDANGLSLLTSFATSTDVAEAKRTLDFLDTRLLVSEGYAGVGVYNLSTGAKLQTLAVPTSVPGVDPSDIVSNAVSVNSNRVFVANGGAGIYVYAPTGSTLGLLGSLDLTGSSNYVLSKGEYIFVATGAGGLKIIKTVAPQSGAIDCSGYPVYNGSEWLNVNSGQTLEYSGTKSLQGINVNQTLTWCGALTASQGVNINSNATFNMYGQLFQGSQSNPWNSLNINSGSLLNLKGNLTTYGHITLNSNANWKIEGNVTILGNLTINQGSKIEFVGTTSTITINGTVTKNGTSTITGTYTDVNHKL</sequence>